<dbReference type="GO" id="GO:0015768">
    <property type="term" value="P:maltose transport"/>
    <property type="evidence" value="ECO:0007669"/>
    <property type="project" value="TreeGrafter"/>
</dbReference>
<evidence type="ECO:0000313" key="6">
    <source>
        <dbReference type="Proteomes" id="UP000587527"/>
    </source>
</evidence>
<feature type="chain" id="PRO_5032804042" evidence="4">
    <location>
        <begin position="27"/>
        <end position="426"/>
    </location>
</feature>
<name>A0A841BYV1_9ACTN</name>
<gene>
    <name evidence="5" type="ORF">F4553_006748</name>
</gene>
<keyword evidence="3 4" id="KW-0732">Signal</keyword>
<protein>
    <submittedName>
        <fullName evidence="5">N,N'-diacetylchitobiose transport system substrate-binding protein</fullName>
    </submittedName>
</protein>
<dbReference type="PROSITE" id="PS51257">
    <property type="entry name" value="PROKAR_LIPOPROTEIN"/>
    <property type="match status" value="1"/>
</dbReference>
<evidence type="ECO:0000256" key="2">
    <source>
        <dbReference type="ARBA" id="ARBA00022448"/>
    </source>
</evidence>
<dbReference type="EMBL" id="JACHMN010000003">
    <property type="protein sequence ID" value="MBB5873314.1"/>
    <property type="molecule type" value="Genomic_DNA"/>
</dbReference>
<accession>A0A841BYV1</accession>
<dbReference type="PANTHER" id="PTHR30061:SF50">
    <property type="entry name" value="MALTOSE_MALTODEXTRIN-BINDING PERIPLASMIC PROTEIN"/>
    <property type="match status" value="1"/>
</dbReference>
<sequence>MKTRLIASAALIGCVLLAASGCGSEADDSGAAKGDLTVWLQVEAQTLWPKSVEETTAAFNKAYPDVKVTVAYQAWTDHLAKFDASAQAGTVPDVIEMGTTEMAQYMAAGAFADLSGKKSTFDNSDAWVKSLTDAATLNGKLYGVPYYGGDRAVIYRTDILADAGITTPPATWAQLTDAVGKLSEKHKADPTFSAFFLPGQHQYSAMPFIIDAGGYIAKQGSDGKWDAGFSTPESIAGLKNWKALMDAGYHGDRTINDLTAFSTMVAGKAAMFYDTSGQMKKVFGKDGDAALKDKVLSFRLPSPTKPDGFLPTFMGGSVVAVPAKSKHAEWGAAWIKEYTSSARQQQFVDGGFLSNTLKVVPSDPQMKGYAEALKDTFTLPPAKNWAQVEKTKLVLTMLVDIATGKATVEQATATADTAIEAALNAA</sequence>
<comment type="similarity">
    <text evidence="1">Belongs to the bacterial solute-binding protein 1 family.</text>
</comment>
<evidence type="ECO:0000313" key="5">
    <source>
        <dbReference type="EMBL" id="MBB5873314.1"/>
    </source>
</evidence>
<evidence type="ECO:0000256" key="4">
    <source>
        <dbReference type="SAM" id="SignalP"/>
    </source>
</evidence>
<dbReference type="RefSeq" id="WP_184844310.1">
    <property type="nucleotide sequence ID" value="NZ_JACHMN010000003.1"/>
</dbReference>
<dbReference type="Pfam" id="PF13416">
    <property type="entry name" value="SBP_bac_8"/>
    <property type="match status" value="1"/>
</dbReference>
<dbReference type="Gene3D" id="3.40.190.10">
    <property type="entry name" value="Periplasmic binding protein-like II"/>
    <property type="match status" value="2"/>
</dbReference>
<keyword evidence="2" id="KW-0813">Transport</keyword>
<dbReference type="GO" id="GO:0055052">
    <property type="term" value="C:ATP-binding cassette (ABC) transporter complex, substrate-binding subunit-containing"/>
    <property type="evidence" value="ECO:0007669"/>
    <property type="project" value="TreeGrafter"/>
</dbReference>
<dbReference type="GO" id="GO:1901982">
    <property type="term" value="F:maltose binding"/>
    <property type="evidence" value="ECO:0007669"/>
    <property type="project" value="TreeGrafter"/>
</dbReference>
<dbReference type="InterPro" id="IPR006059">
    <property type="entry name" value="SBP"/>
</dbReference>
<dbReference type="Proteomes" id="UP000587527">
    <property type="component" value="Unassembled WGS sequence"/>
</dbReference>
<organism evidence="5 6">
    <name type="scientific">Allocatelliglobosispora scoriae</name>
    <dbReference type="NCBI Taxonomy" id="643052"/>
    <lineage>
        <taxon>Bacteria</taxon>
        <taxon>Bacillati</taxon>
        <taxon>Actinomycetota</taxon>
        <taxon>Actinomycetes</taxon>
        <taxon>Micromonosporales</taxon>
        <taxon>Micromonosporaceae</taxon>
        <taxon>Allocatelliglobosispora</taxon>
    </lineage>
</organism>
<comment type="caution">
    <text evidence="5">The sequence shown here is derived from an EMBL/GenBank/DDBJ whole genome shotgun (WGS) entry which is preliminary data.</text>
</comment>
<dbReference type="GO" id="GO:0042956">
    <property type="term" value="P:maltodextrin transmembrane transport"/>
    <property type="evidence" value="ECO:0007669"/>
    <property type="project" value="TreeGrafter"/>
</dbReference>
<dbReference type="SUPFAM" id="SSF53850">
    <property type="entry name" value="Periplasmic binding protein-like II"/>
    <property type="match status" value="1"/>
</dbReference>
<evidence type="ECO:0000256" key="3">
    <source>
        <dbReference type="ARBA" id="ARBA00022729"/>
    </source>
</evidence>
<dbReference type="AlphaFoldDB" id="A0A841BYV1"/>
<proteinExistence type="inferred from homology"/>
<feature type="signal peptide" evidence="4">
    <location>
        <begin position="1"/>
        <end position="26"/>
    </location>
</feature>
<keyword evidence="6" id="KW-1185">Reference proteome</keyword>
<evidence type="ECO:0000256" key="1">
    <source>
        <dbReference type="ARBA" id="ARBA00008520"/>
    </source>
</evidence>
<dbReference type="PANTHER" id="PTHR30061">
    <property type="entry name" value="MALTOSE-BINDING PERIPLASMIC PROTEIN"/>
    <property type="match status" value="1"/>
</dbReference>
<reference evidence="5 6" key="1">
    <citation type="submission" date="2020-08" db="EMBL/GenBank/DDBJ databases">
        <title>Sequencing the genomes of 1000 actinobacteria strains.</title>
        <authorList>
            <person name="Klenk H.-P."/>
        </authorList>
    </citation>
    <scope>NUCLEOTIDE SEQUENCE [LARGE SCALE GENOMIC DNA]</scope>
    <source>
        <strain evidence="5 6">DSM 45362</strain>
    </source>
</reference>